<sequence length="210" mass="23757">MAPCFGASFLRRKLYMSSVLLPDSNNKALLNHLPDTALSSLLDKIINRVNDGMIWIWPLLMSIIVFNVLMRYLIGEGRVEFEELQWHLYSAGWLIGLSYCFITDSHVRVDILYDNFSIKTKCWIELVGILTLLAPFVFVVVYYSIPFIAYSWQLSEVSAAPGGLPYRWFIKSILLVGFVFLSFAVVSRLSRIIAALISGKFSRTGGTNGN</sequence>
<dbReference type="GO" id="GO:0022857">
    <property type="term" value="F:transmembrane transporter activity"/>
    <property type="evidence" value="ECO:0007669"/>
    <property type="project" value="UniProtKB-UniRule"/>
</dbReference>
<dbReference type="EMBL" id="FO203527">
    <property type="protein sequence ID" value="CCO60652.1"/>
    <property type="molecule type" value="Genomic_DNA"/>
</dbReference>
<dbReference type="Pfam" id="PF04290">
    <property type="entry name" value="DctQ"/>
    <property type="match status" value="1"/>
</dbReference>
<comment type="similarity">
    <text evidence="8 9">Belongs to the TRAP transporter small permease family.</text>
</comment>
<feature type="transmembrane region" description="Helical" evidence="9">
    <location>
        <begin position="165"/>
        <end position="186"/>
    </location>
</feature>
<dbReference type="GO" id="GO:0005886">
    <property type="term" value="C:plasma membrane"/>
    <property type="evidence" value="ECO:0007669"/>
    <property type="project" value="UniProtKB-SubCell"/>
</dbReference>
<feature type="transmembrane region" description="Helical" evidence="9">
    <location>
        <begin position="86"/>
        <end position="102"/>
    </location>
</feature>
<keyword evidence="4 9" id="KW-0997">Cell inner membrane</keyword>
<comment type="subunit">
    <text evidence="9">The complex comprises the extracytoplasmic solute receptor protein and the two transmembrane proteins.</text>
</comment>
<dbReference type="Proteomes" id="UP000016895">
    <property type="component" value="Chromosome 2"/>
</dbReference>
<evidence type="ECO:0000256" key="5">
    <source>
        <dbReference type="ARBA" id="ARBA00022692"/>
    </source>
</evidence>
<evidence type="ECO:0000256" key="2">
    <source>
        <dbReference type="ARBA" id="ARBA00022448"/>
    </source>
</evidence>
<feature type="transmembrane region" description="Helical" evidence="9">
    <location>
        <begin position="54"/>
        <end position="74"/>
    </location>
</feature>
<dbReference type="KEGG" id="vni:VIBNI_B0866"/>
<dbReference type="AlphaFoldDB" id="U4K5S0"/>
<keyword evidence="5 9" id="KW-0812">Transmembrane</keyword>
<proteinExistence type="inferred from homology"/>
<keyword evidence="12" id="KW-1185">Reference proteome</keyword>
<comment type="function">
    <text evidence="9">Part of the tripartite ATP-independent periplasmic (TRAP) transport system.</text>
</comment>
<dbReference type="InterPro" id="IPR055348">
    <property type="entry name" value="DctQ"/>
</dbReference>
<dbReference type="eggNOG" id="COG4665">
    <property type="taxonomic scope" value="Bacteria"/>
</dbReference>
<protein>
    <recommendedName>
        <fullName evidence="9">TRAP transporter small permease protein</fullName>
    </recommendedName>
</protein>
<keyword evidence="7 9" id="KW-0472">Membrane</keyword>
<evidence type="ECO:0000256" key="4">
    <source>
        <dbReference type="ARBA" id="ARBA00022519"/>
    </source>
</evidence>
<name>U4K5S0_9VIBR</name>
<evidence type="ECO:0000256" key="7">
    <source>
        <dbReference type="ARBA" id="ARBA00023136"/>
    </source>
</evidence>
<evidence type="ECO:0000256" key="8">
    <source>
        <dbReference type="ARBA" id="ARBA00038436"/>
    </source>
</evidence>
<reference evidence="11 12" key="1">
    <citation type="journal article" date="2013" name="ISME J.">
        <title>Comparative genomics of pathogenic lineages of Vibrio nigripulchritudo identifies virulence-associated traits.</title>
        <authorList>
            <person name="Goudenege D."/>
            <person name="Labreuche Y."/>
            <person name="Krin E."/>
            <person name="Ansquer D."/>
            <person name="Mangenot S."/>
            <person name="Calteau A."/>
            <person name="Medigue C."/>
            <person name="Mazel D."/>
            <person name="Polz M.F."/>
            <person name="Le Roux F."/>
        </authorList>
    </citation>
    <scope>NUCLEOTIDE SEQUENCE [LARGE SCALE GENOMIC DNA]</scope>
    <source>
        <strain evidence="12">SnF1</strain>
    </source>
</reference>
<organism evidence="11 12">
    <name type="scientific">Vibrio nigripulchritudo</name>
    <dbReference type="NCBI Taxonomy" id="28173"/>
    <lineage>
        <taxon>Bacteria</taxon>
        <taxon>Pseudomonadati</taxon>
        <taxon>Pseudomonadota</taxon>
        <taxon>Gammaproteobacteria</taxon>
        <taxon>Vibrionales</taxon>
        <taxon>Vibrionaceae</taxon>
        <taxon>Vibrio</taxon>
    </lineage>
</organism>
<evidence type="ECO:0000256" key="6">
    <source>
        <dbReference type="ARBA" id="ARBA00022989"/>
    </source>
</evidence>
<gene>
    <name evidence="11" type="ORF">VIBNI_B0866</name>
</gene>
<evidence type="ECO:0000313" key="12">
    <source>
        <dbReference type="Proteomes" id="UP000016895"/>
    </source>
</evidence>
<evidence type="ECO:0000259" key="10">
    <source>
        <dbReference type="Pfam" id="PF04290"/>
    </source>
</evidence>
<dbReference type="PATRIC" id="fig|1260221.3.peg.4497"/>
<evidence type="ECO:0000256" key="1">
    <source>
        <dbReference type="ARBA" id="ARBA00004429"/>
    </source>
</evidence>
<keyword evidence="6 9" id="KW-1133">Transmembrane helix</keyword>
<dbReference type="InterPro" id="IPR007387">
    <property type="entry name" value="TRAP_DctQ"/>
</dbReference>
<comment type="subcellular location">
    <subcellularLocation>
        <location evidence="1 9">Cell inner membrane</location>
        <topology evidence="1 9">Multi-pass membrane protein</topology>
    </subcellularLocation>
</comment>
<dbReference type="STRING" id="28173.VIBNI_B0866"/>
<evidence type="ECO:0000256" key="9">
    <source>
        <dbReference type="RuleBase" id="RU369079"/>
    </source>
</evidence>
<feature type="transmembrane region" description="Helical" evidence="9">
    <location>
        <begin position="123"/>
        <end position="145"/>
    </location>
</feature>
<evidence type="ECO:0000256" key="3">
    <source>
        <dbReference type="ARBA" id="ARBA00022475"/>
    </source>
</evidence>
<keyword evidence="2 9" id="KW-0813">Transport</keyword>
<dbReference type="PANTHER" id="PTHR35011:SF4">
    <property type="entry name" value="SLL1102 PROTEIN"/>
    <property type="match status" value="1"/>
</dbReference>
<keyword evidence="3" id="KW-1003">Cell membrane</keyword>
<dbReference type="PANTHER" id="PTHR35011">
    <property type="entry name" value="2,3-DIKETO-L-GULONATE TRAP TRANSPORTER SMALL PERMEASE PROTEIN YIAM"/>
    <property type="match status" value="1"/>
</dbReference>
<accession>U4K5S0</accession>
<evidence type="ECO:0000313" key="11">
    <source>
        <dbReference type="EMBL" id="CCO60652.1"/>
    </source>
</evidence>
<feature type="domain" description="Tripartite ATP-independent periplasmic transporters DctQ component" evidence="10">
    <location>
        <begin position="60"/>
        <end position="193"/>
    </location>
</feature>